<dbReference type="Gene3D" id="3.30.200.20">
    <property type="entry name" value="Phosphorylase Kinase, domain 1"/>
    <property type="match status" value="1"/>
</dbReference>
<evidence type="ECO:0000259" key="7">
    <source>
        <dbReference type="PROSITE" id="PS51158"/>
    </source>
</evidence>
<dbReference type="Pfam" id="PF02816">
    <property type="entry name" value="Alpha_kinase"/>
    <property type="match status" value="1"/>
</dbReference>
<dbReference type="EMBL" id="JANTQA010000032">
    <property type="protein sequence ID" value="KAJ3438743.1"/>
    <property type="molecule type" value="Genomic_DNA"/>
</dbReference>
<feature type="compositionally biased region" description="Basic residues" evidence="6">
    <location>
        <begin position="74"/>
        <end position="108"/>
    </location>
</feature>
<dbReference type="CDD" id="cd04515">
    <property type="entry name" value="Alpha_kinase"/>
    <property type="match status" value="1"/>
</dbReference>
<sequence length="831" mass="98824">MVPVTATVPAQVQVPSNQYQKKIKKKKKKKKKRKSSSFESIRTDENIITSSSQSVSSNITSSESESSEKESLRQKKKKKKLKKRKIKKLKSTRCKKHQKKNCKKCKKKLDKESEKTKKPPKKNFDHFWKKTDQKIKKIEQKLKEKKKNLKQTKKKKRKKRKKRNKIRTKIKEYEKTKQRLHKQRLKMAIKKRDALDKKIQKFVSAKKNYKKKKCKKHKRIKCKRCYQRYKIKISQHHNQFKKIEKKVSFEKKNIKKTKALVKPTFKPTKQSRKEKWTRICFFISINNSLLELGILKNLKSLIKKILEKGKIYVTIIFSFGKHFDSEHQIPFLKFTADLGKISFFLDEILDFIRNEKTKDSQAFIDQPNKNDWIGLYQTPTFPWGEEKNILIQINSNPSLSRSNGQIEIEKIFSQVSSEFIQKKIDYYFYRINSNLDDTLISFFDTIHKTQSKKKKIFMKIVDFVDSKQFAKEILLICKKSQFGKDALKLSPNNQLIQKQLGDIQSYSSDDSMYYQTESECRERNNGGWKEWQKAEVYVIDESRCNIDEMINKAKPAYFKHHDDKYFAITDFVYHTGKVRNIYYLCDEQNRHYVAKTWKDSTLTKNEKIQLCQKELAIQYLAKKLSGKFNEKRPFKSVDYLQQFIIIFPNLESDNVYVCEPFLDYDYQTFSDNMRENIDSISCSSIFGYSHFTSQHTNNKIIITGSKGWHYREKSYLLTNPIIHSAKKMKKNNNEFSLFYLNPSKLFNDKDQGKKGIARFKKNHTCSIVCKKLKLKCFDKSNFNSDSTYRKFSYNIFCSNVYCGEVIELRNGNFQIHKKYYCTNCSKKKHLN</sequence>
<evidence type="ECO:0000256" key="5">
    <source>
        <dbReference type="ARBA" id="ARBA00022840"/>
    </source>
</evidence>
<dbReference type="SUPFAM" id="SSF56112">
    <property type="entry name" value="Protein kinase-like (PK-like)"/>
    <property type="match status" value="1"/>
</dbReference>
<dbReference type="InterPro" id="IPR011009">
    <property type="entry name" value="Kinase-like_dom_sf"/>
</dbReference>
<dbReference type="GO" id="GO:1903013">
    <property type="term" value="P:response to differentiation-inducing factor 1"/>
    <property type="evidence" value="ECO:0007669"/>
    <property type="project" value="TreeGrafter"/>
</dbReference>
<dbReference type="GO" id="GO:0031037">
    <property type="term" value="P:myosin II filament disassembly"/>
    <property type="evidence" value="ECO:0007669"/>
    <property type="project" value="TreeGrafter"/>
</dbReference>
<dbReference type="Proteomes" id="UP001146793">
    <property type="component" value="Unassembled WGS sequence"/>
</dbReference>
<keyword evidence="3" id="KW-0547">Nucleotide-binding</keyword>
<dbReference type="InterPro" id="IPR051852">
    <property type="entry name" value="Alpha-type_PK"/>
</dbReference>
<accession>A0AAV7Z9M8</accession>
<protein>
    <submittedName>
        <fullName evidence="8">Eukaryotic elongation factor 2 kinase-related</fullName>
    </submittedName>
</protein>
<evidence type="ECO:0000256" key="6">
    <source>
        <dbReference type="SAM" id="MobiDB-lite"/>
    </source>
</evidence>
<keyword evidence="8" id="KW-0251">Elongation factor</keyword>
<dbReference type="PANTHER" id="PTHR45992:SF2">
    <property type="entry name" value="EUKARYOTIC ELONGATION FACTOR 2 KINASE"/>
    <property type="match status" value="1"/>
</dbReference>
<feature type="domain" description="Alpha-type protein kinase" evidence="7">
    <location>
        <begin position="520"/>
        <end position="777"/>
    </location>
</feature>
<evidence type="ECO:0000256" key="4">
    <source>
        <dbReference type="ARBA" id="ARBA00022777"/>
    </source>
</evidence>
<name>A0AAV7Z9M8_9EUKA</name>
<dbReference type="Gene3D" id="3.20.200.10">
    <property type="entry name" value="MHCK/EF2 kinase"/>
    <property type="match status" value="1"/>
</dbReference>
<evidence type="ECO:0000256" key="3">
    <source>
        <dbReference type="ARBA" id="ARBA00022741"/>
    </source>
</evidence>
<feature type="compositionally biased region" description="Low complexity" evidence="6">
    <location>
        <begin position="48"/>
        <end position="64"/>
    </location>
</feature>
<evidence type="ECO:0000256" key="2">
    <source>
        <dbReference type="ARBA" id="ARBA00022679"/>
    </source>
</evidence>
<organism evidence="8 9">
    <name type="scientific">Anaeramoeba flamelloides</name>
    <dbReference type="NCBI Taxonomy" id="1746091"/>
    <lineage>
        <taxon>Eukaryota</taxon>
        <taxon>Metamonada</taxon>
        <taxon>Anaeramoebidae</taxon>
        <taxon>Anaeramoeba</taxon>
    </lineage>
</organism>
<feature type="compositionally biased region" description="Basic and acidic residues" evidence="6">
    <location>
        <begin position="109"/>
        <end position="142"/>
    </location>
</feature>
<keyword evidence="1" id="KW-0723">Serine/threonine-protein kinase</keyword>
<gene>
    <name evidence="8" type="ORF">M0812_14756</name>
</gene>
<feature type="compositionally biased region" description="Basic residues" evidence="6">
    <location>
        <begin position="21"/>
        <end position="35"/>
    </location>
</feature>
<dbReference type="SMART" id="SM00811">
    <property type="entry name" value="Alpha_kinase"/>
    <property type="match status" value="1"/>
</dbReference>
<dbReference type="GO" id="GO:0004674">
    <property type="term" value="F:protein serine/threonine kinase activity"/>
    <property type="evidence" value="ECO:0007669"/>
    <property type="project" value="UniProtKB-KW"/>
</dbReference>
<evidence type="ECO:0000313" key="9">
    <source>
        <dbReference type="Proteomes" id="UP001146793"/>
    </source>
</evidence>
<dbReference type="GO" id="GO:0003746">
    <property type="term" value="F:translation elongation factor activity"/>
    <property type="evidence" value="ECO:0007669"/>
    <property type="project" value="UniProtKB-KW"/>
</dbReference>
<keyword evidence="5" id="KW-0067">ATP-binding</keyword>
<dbReference type="AlphaFoldDB" id="A0AAV7Z9M8"/>
<dbReference type="InterPro" id="IPR004166">
    <property type="entry name" value="a-kinase_dom"/>
</dbReference>
<comment type="caution">
    <text evidence="8">The sequence shown here is derived from an EMBL/GenBank/DDBJ whole genome shotgun (WGS) entry which is preliminary data.</text>
</comment>
<keyword evidence="8" id="KW-0648">Protein biosynthesis</keyword>
<dbReference type="PROSITE" id="PS51158">
    <property type="entry name" value="ALPHA_KINASE"/>
    <property type="match status" value="1"/>
</dbReference>
<reference evidence="8" key="1">
    <citation type="submission" date="2022-08" db="EMBL/GenBank/DDBJ databases">
        <title>Novel sulphate-reducing endosymbionts in the free-living metamonad Anaeramoeba.</title>
        <authorList>
            <person name="Jerlstrom-Hultqvist J."/>
            <person name="Cepicka I."/>
            <person name="Gallot-Lavallee L."/>
            <person name="Salas-Leiva D."/>
            <person name="Curtis B.A."/>
            <person name="Zahonova K."/>
            <person name="Pipaliya S."/>
            <person name="Dacks J."/>
            <person name="Roger A.J."/>
        </authorList>
    </citation>
    <scope>NUCLEOTIDE SEQUENCE</scope>
    <source>
        <strain evidence="8">Busselton2</strain>
    </source>
</reference>
<keyword evidence="4 8" id="KW-0418">Kinase</keyword>
<evidence type="ECO:0000313" key="8">
    <source>
        <dbReference type="EMBL" id="KAJ3438743.1"/>
    </source>
</evidence>
<feature type="compositionally biased region" description="Basic residues" evidence="6">
    <location>
        <begin position="143"/>
        <end position="168"/>
    </location>
</feature>
<proteinExistence type="predicted"/>
<feature type="region of interest" description="Disordered" evidence="6">
    <location>
        <begin position="16"/>
        <end position="168"/>
    </location>
</feature>
<keyword evidence="2" id="KW-0808">Transferase</keyword>
<dbReference type="PANTHER" id="PTHR45992">
    <property type="entry name" value="EUKARYOTIC ELONGATION FACTOR 2 KINASE-RELATED"/>
    <property type="match status" value="1"/>
</dbReference>
<dbReference type="GO" id="GO:0005524">
    <property type="term" value="F:ATP binding"/>
    <property type="evidence" value="ECO:0007669"/>
    <property type="project" value="UniProtKB-KW"/>
</dbReference>
<evidence type="ECO:0000256" key="1">
    <source>
        <dbReference type="ARBA" id="ARBA00022527"/>
    </source>
</evidence>